<evidence type="ECO:0000256" key="1">
    <source>
        <dbReference type="SAM" id="Phobius"/>
    </source>
</evidence>
<name>A0A645ABJ0_9ZZZZ</name>
<keyword evidence="1" id="KW-0812">Transmembrane</keyword>
<evidence type="ECO:0000313" key="2">
    <source>
        <dbReference type="EMBL" id="MPM50540.1"/>
    </source>
</evidence>
<feature type="transmembrane region" description="Helical" evidence="1">
    <location>
        <begin position="79"/>
        <end position="99"/>
    </location>
</feature>
<reference evidence="2" key="1">
    <citation type="submission" date="2019-08" db="EMBL/GenBank/DDBJ databases">
        <authorList>
            <person name="Kucharzyk K."/>
            <person name="Murdoch R.W."/>
            <person name="Higgins S."/>
            <person name="Loffler F."/>
        </authorList>
    </citation>
    <scope>NUCLEOTIDE SEQUENCE</scope>
</reference>
<dbReference type="AlphaFoldDB" id="A0A645ABJ0"/>
<protein>
    <submittedName>
        <fullName evidence="2">Uncharacterized protein</fullName>
    </submittedName>
</protein>
<keyword evidence="1" id="KW-0472">Membrane</keyword>
<sequence length="105" mass="12054">MAHINLVLIAVRKYKNPMSKRHGTKSAVPPKLHINKLNMHLENLTHLYVISYSSSEIKLVDDLRCIQNYNLPPYDCISLSPTAVTLPVTVIIIILFLYYDILKCF</sequence>
<gene>
    <name evidence="2" type="ORF">SDC9_97282</name>
</gene>
<proteinExistence type="predicted"/>
<dbReference type="EMBL" id="VSSQ01013013">
    <property type="protein sequence ID" value="MPM50540.1"/>
    <property type="molecule type" value="Genomic_DNA"/>
</dbReference>
<keyword evidence="1" id="KW-1133">Transmembrane helix</keyword>
<organism evidence="2">
    <name type="scientific">bioreactor metagenome</name>
    <dbReference type="NCBI Taxonomy" id="1076179"/>
    <lineage>
        <taxon>unclassified sequences</taxon>
        <taxon>metagenomes</taxon>
        <taxon>ecological metagenomes</taxon>
    </lineage>
</organism>
<comment type="caution">
    <text evidence="2">The sequence shown here is derived from an EMBL/GenBank/DDBJ whole genome shotgun (WGS) entry which is preliminary data.</text>
</comment>
<accession>A0A645ABJ0</accession>